<name>A0A0P9C282_9GAMM</name>
<organism evidence="2 3">
    <name type="scientific">Thiohalorhabdus denitrificans</name>
    <dbReference type="NCBI Taxonomy" id="381306"/>
    <lineage>
        <taxon>Bacteria</taxon>
        <taxon>Pseudomonadati</taxon>
        <taxon>Pseudomonadota</taxon>
        <taxon>Gammaproteobacteria</taxon>
        <taxon>Thiohalorhabdales</taxon>
        <taxon>Thiohalorhabdaceae</taxon>
        <taxon>Thiohalorhabdus</taxon>
    </lineage>
</organism>
<dbReference type="RefSeq" id="WP_054966864.1">
    <property type="nucleotide sequence ID" value="NZ_FMUN01000001.1"/>
</dbReference>
<sequence length="398" mass="45195">MILLYANQPLEKFQGRYFTQNQNFVDFLARLAAFSPEFLLAVPCWERAEEEVAGLIEVPIPSRLLEVKAYDGHWGAIRASFRNLPRLLAAIRVSRKRQERVVVGGPGPNSMLFLLSLLAPRTVRFAFFIRGDTVETLRQIYAGRRLGGWFAPWLAGRFQRRIQKLLQQGRAWVFPYGSKLAERYRPWGEAVYPIAPLIDRDVLAPYRPPRFKEDGPRRFLFIGRFSAEKGILRLLEALVEVREQGYDAELTLVGYGPQEGAIRDAVERWGLTGVVRLQGFVPHGQPLMEVIEAHDVLCLPSRTEGTPRVVVEAFARSVPVLATPVGSIPFMFPNSVVLTEGLEPKDLSVKMAWCMDHPEELKAMIEKGWQRVEDYLIDTYVQDIAERLRAFSGVSQGT</sequence>
<feature type="domain" description="Glycosyl transferase family 1" evidence="1">
    <location>
        <begin position="210"/>
        <end position="368"/>
    </location>
</feature>
<dbReference type="Gene3D" id="3.40.50.2000">
    <property type="entry name" value="Glycogen Phosphorylase B"/>
    <property type="match status" value="1"/>
</dbReference>
<keyword evidence="2" id="KW-0808">Transferase</keyword>
<proteinExistence type="predicted"/>
<accession>A0A0P9C282</accession>
<dbReference type="Proteomes" id="UP000183104">
    <property type="component" value="Unassembled WGS sequence"/>
</dbReference>
<dbReference type="GO" id="GO:1901135">
    <property type="term" value="P:carbohydrate derivative metabolic process"/>
    <property type="evidence" value="ECO:0007669"/>
    <property type="project" value="UniProtKB-ARBA"/>
</dbReference>
<reference evidence="3" key="1">
    <citation type="submission" date="2016-10" db="EMBL/GenBank/DDBJ databases">
        <authorList>
            <person name="Varghese N."/>
        </authorList>
    </citation>
    <scope>NUCLEOTIDE SEQUENCE [LARGE SCALE GENOMIC DNA]</scope>
    <source>
        <strain evidence="3">HL 19</strain>
    </source>
</reference>
<evidence type="ECO:0000259" key="1">
    <source>
        <dbReference type="Pfam" id="PF00534"/>
    </source>
</evidence>
<dbReference type="CDD" id="cd03801">
    <property type="entry name" value="GT4_PimA-like"/>
    <property type="match status" value="1"/>
</dbReference>
<dbReference type="GO" id="GO:0016757">
    <property type="term" value="F:glycosyltransferase activity"/>
    <property type="evidence" value="ECO:0007669"/>
    <property type="project" value="InterPro"/>
</dbReference>
<dbReference type="Pfam" id="PF00534">
    <property type="entry name" value="Glycos_transf_1"/>
    <property type="match status" value="1"/>
</dbReference>
<dbReference type="SUPFAM" id="SSF53756">
    <property type="entry name" value="UDP-Glycosyltransferase/glycogen phosphorylase"/>
    <property type="match status" value="1"/>
</dbReference>
<protein>
    <submittedName>
        <fullName evidence="2">Glycosyltransferase involved in cell wall bisynthesis</fullName>
    </submittedName>
</protein>
<dbReference type="STRING" id="381306.AN478_11995"/>
<dbReference type="EMBL" id="FMUN01000001">
    <property type="protein sequence ID" value="SCX79335.1"/>
    <property type="molecule type" value="Genomic_DNA"/>
</dbReference>
<gene>
    <name evidence="2" type="ORF">SAMN05661077_0460</name>
</gene>
<dbReference type="OrthoDB" id="9768937at2"/>
<dbReference type="PANTHER" id="PTHR12526">
    <property type="entry name" value="GLYCOSYLTRANSFERASE"/>
    <property type="match status" value="1"/>
</dbReference>
<keyword evidence="3" id="KW-1185">Reference proteome</keyword>
<dbReference type="InterPro" id="IPR001296">
    <property type="entry name" value="Glyco_trans_1"/>
</dbReference>
<evidence type="ECO:0000313" key="3">
    <source>
        <dbReference type="Proteomes" id="UP000183104"/>
    </source>
</evidence>
<dbReference type="AlphaFoldDB" id="A0A0P9C282"/>
<evidence type="ECO:0000313" key="2">
    <source>
        <dbReference type="EMBL" id="SCX79335.1"/>
    </source>
</evidence>